<dbReference type="PANTHER" id="PTHR44395:SF1">
    <property type="entry name" value="PROTEIN O-MANNOSYL-TRANSFERASE TMTC3"/>
    <property type="match status" value="1"/>
</dbReference>
<dbReference type="EMBL" id="QKXH01000008">
    <property type="protein sequence ID" value="PZX92976.1"/>
    <property type="molecule type" value="Genomic_DNA"/>
</dbReference>
<dbReference type="GO" id="GO:0035269">
    <property type="term" value="P:protein O-linked glycosylation via mannose"/>
    <property type="evidence" value="ECO:0007669"/>
    <property type="project" value="TreeGrafter"/>
</dbReference>
<feature type="repeat" description="TPR" evidence="1">
    <location>
        <begin position="299"/>
        <end position="332"/>
    </location>
</feature>
<protein>
    <submittedName>
        <fullName evidence="2">Uncharacterized protein</fullName>
    </submittedName>
</protein>
<dbReference type="OrthoDB" id="1149028at2"/>
<dbReference type="Pfam" id="PF13181">
    <property type="entry name" value="TPR_8"/>
    <property type="match status" value="1"/>
</dbReference>
<dbReference type="Gene3D" id="1.25.40.10">
    <property type="entry name" value="Tetratricopeptide repeat domain"/>
    <property type="match status" value="1"/>
</dbReference>
<proteinExistence type="predicted"/>
<reference evidence="2 3" key="1">
    <citation type="submission" date="2018-06" db="EMBL/GenBank/DDBJ databases">
        <title>Flavobacterium sp IMCC34762, genome.</title>
        <authorList>
            <person name="Joung Y."/>
            <person name="Cho J."/>
            <person name="Song J."/>
        </authorList>
    </citation>
    <scope>NUCLEOTIDE SEQUENCE [LARGE SCALE GENOMIC DNA]</scope>
    <source>
        <strain evidence="2 3">IMCC34762</strain>
    </source>
</reference>
<organism evidence="2 3">
    <name type="scientific">Flavobacterium aquariorum</name>
    <dbReference type="NCBI Taxonomy" id="2217670"/>
    <lineage>
        <taxon>Bacteria</taxon>
        <taxon>Pseudomonadati</taxon>
        <taxon>Bacteroidota</taxon>
        <taxon>Flavobacteriia</taxon>
        <taxon>Flavobacteriales</taxon>
        <taxon>Flavobacteriaceae</taxon>
        <taxon>Flavobacterium</taxon>
    </lineage>
</organism>
<dbReference type="SUPFAM" id="SSF48452">
    <property type="entry name" value="TPR-like"/>
    <property type="match status" value="1"/>
</dbReference>
<name>A0A2W7TU71_9FLAO</name>
<evidence type="ECO:0000256" key="1">
    <source>
        <dbReference type="PROSITE-ProRule" id="PRU00339"/>
    </source>
</evidence>
<sequence length="424" mass="47677">MKKNYIIGITLLLFAGTIQAQKDKIKAAEKEMNNGNLQDAVIILKSIEYQIYNSNDEDKTLFYFVQGSSYLGLADKNIEEGKNLALAAKAFQELIKAESESGKIKYSSQVQLSFKSIKGRLVNSAIKDSKADKFIECGNKLYEAYLLDKKDTINLYYAASAFVSGKDFASALKHYETLKTINYSGIGTYYYATNKTTQVEDSFPTANERDIFVKAGTHEKPRTEKGLSKRGEIYKNIALIYVQNGETEKAKKAISDARKKNPEDYSLALTEADLYLESKDYDLYKKMVAAILEKNPNDVNLVFNLGVLSAKANNPSEAETFYLKAISIDPQYIKAYINLSVLKLEGLKTINDDMDKLGASAKDMKKYNVLKIKKEEIYKGVIPYLKKAVEIDPKDKEISQSLLSVYNALDMTAEYKDLKAKAVY</sequence>
<dbReference type="InterPro" id="IPR019734">
    <property type="entry name" value="TPR_rpt"/>
</dbReference>
<comment type="caution">
    <text evidence="2">The sequence shown here is derived from an EMBL/GenBank/DDBJ whole genome shotgun (WGS) entry which is preliminary data.</text>
</comment>
<dbReference type="PANTHER" id="PTHR44395">
    <property type="match status" value="1"/>
</dbReference>
<keyword evidence="1" id="KW-0802">TPR repeat</keyword>
<dbReference type="AlphaFoldDB" id="A0A2W7TU71"/>
<feature type="repeat" description="TPR" evidence="1">
    <location>
        <begin position="231"/>
        <end position="264"/>
    </location>
</feature>
<accession>A0A2W7TU71</accession>
<dbReference type="PROSITE" id="PS50005">
    <property type="entry name" value="TPR"/>
    <property type="match status" value="2"/>
</dbReference>
<evidence type="ECO:0000313" key="2">
    <source>
        <dbReference type="EMBL" id="PZX92976.1"/>
    </source>
</evidence>
<evidence type="ECO:0000313" key="3">
    <source>
        <dbReference type="Proteomes" id="UP000249177"/>
    </source>
</evidence>
<gene>
    <name evidence="2" type="ORF">DOS84_14000</name>
</gene>
<dbReference type="InterPro" id="IPR011990">
    <property type="entry name" value="TPR-like_helical_dom_sf"/>
</dbReference>
<dbReference type="SMART" id="SM00028">
    <property type="entry name" value="TPR"/>
    <property type="match status" value="2"/>
</dbReference>
<keyword evidence="3" id="KW-1185">Reference proteome</keyword>
<dbReference type="RefSeq" id="WP_111410738.1">
    <property type="nucleotide sequence ID" value="NZ_QKXH01000008.1"/>
</dbReference>
<dbReference type="GO" id="GO:0000030">
    <property type="term" value="F:mannosyltransferase activity"/>
    <property type="evidence" value="ECO:0007669"/>
    <property type="project" value="TreeGrafter"/>
</dbReference>
<dbReference type="Proteomes" id="UP000249177">
    <property type="component" value="Unassembled WGS sequence"/>
</dbReference>
<dbReference type="Pfam" id="PF13432">
    <property type="entry name" value="TPR_16"/>
    <property type="match status" value="1"/>
</dbReference>